<evidence type="ECO:0000256" key="4">
    <source>
        <dbReference type="ARBA" id="ARBA00023002"/>
    </source>
</evidence>
<dbReference type="PROSITE" id="PS00086">
    <property type="entry name" value="CYTOCHROME_P450"/>
    <property type="match status" value="1"/>
</dbReference>
<evidence type="ECO:0000256" key="3">
    <source>
        <dbReference type="ARBA" id="ARBA00022723"/>
    </source>
</evidence>
<dbReference type="SUPFAM" id="SSF48264">
    <property type="entry name" value="Cytochrome P450"/>
    <property type="match status" value="1"/>
</dbReference>
<keyword evidence="3 6" id="KW-0479">Metal-binding</keyword>
<dbReference type="GO" id="GO:0004497">
    <property type="term" value="F:monooxygenase activity"/>
    <property type="evidence" value="ECO:0007669"/>
    <property type="project" value="UniProtKB-KW"/>
</dbReference>
<dbReference type="STRING" id="742152.A0A2H3JI54"/>
<dbReference type="InterPro" id="IPR002403">
    <property type="entry name" value="Cyt_P450_E_grp-IV"/>
</dbReference>
<keyword evidence="5 6" id="KW-0408">Iron</keyword>
<dbReference type="PANTHER" id="PTHR46206">
    <property type="entry name" value="CYTOCHROME P450"/>
    <property type="match status" value="1"/>
</dbReference>
<organism evidence="8 9">
    <name type="scientific">Wolfiporia cocos (strain MD-104)</name>
    <name type="common">Brown rot fungus</name>
    <dbReference type="NCBI Taxonomy" id="742152"/>
    <lineage>
        <taxon>Eukaryota</taxon>
        <taxon>Fungi</taxon>
        <taxon>Dikarya</taxon>
        <taxon>Basidiomycota</taxon>
        <taxon>Agaricomycotina</taxon>
        <taxon>Agaricomycetes</taxon>
        <taxon>Polyporales</taxon>
        <taxon>Phaeolaceae</taxon>
        <taxon>Wolfiporia</taxon>
    </lineage>
</organism>
<dbReference type="PRINTS" id="PR00465">
    <property type="entry name" value="EP450IV"/>
</dbReference>
<dbReference type="Gene3D" id="1.10.630.10">
    <property type="entry name" value="Cytochrome P450"/>
    <property type="match status" value="1"/>
</dbReference>
<dbReference type="InterPro" id="IPR036396">
    <property type="entry name" value="Cyt_P450_sf"/>
</dbReference>
<dbReference type="AlphaFoldDB" id="A0A2H3JI54"/>
<dbReference type="GO" id="GO:0005506">
    <property type="term" value="F:iron ion binding"/>
    <property type="evidence" value="ECO:0007669"/>
    <property type="project" value="InterPro"/>
</dbReference>
<dbReference type="GO" id="GO:0020037">
    <property type="term" value="F:heme binding"/>
    <property type="evidence" value="ECO:0007669"/>
    <property type="project" value="InterPro"/>
</dbReference>
<dbReference type="EMBL" id="KB468124">
    <property type="protein sequence ID" value="PCH41866.1"/>
    <property type="molecule type" value="Genomic_DNA"/>
</dbReference>
<evidence type="ECO:0000313" key="8">
    <source>
        <dbReference type="EMBL" id="PCH41866.1"/>
    </source>
</evidence>
<protein>
    <submittedName>
        <fullName evidence="8">Cytochrome P450</fullName>
    </submittedName>
</protein>
<evidence type="ECO:0000256" key="2">
    <source>
        <dbReference type="ARBA" id="ARBA00010617"/>
    </source>
</evidence>
<keyword evidence="4 7" id="KW-0560">Oxidoreductase</keyword>
<feature type="binding site" description="axial binding residue" evidence="6">
    <location>
        <position position="445"/>
    </location>
    <ligand>
        <name>heme</name>
        <dbReference type="ChEBI" id="CHEBI:30413"/>
    </ligand>
    <ligandPart>
        <name>Fe</name>
        <dbReference type="ChEBI" id="CHEBI:18248"/>
    </ligandPart>
</feature>
<evidence type="ECO:0000256" key="7">
    <source>
        <dbReference type="RuleBase" id="RU000461"/>
    </source>
</evidence>
<comment type="similarity">
    <text evidence="2 7">Belongs to the cytochrome P450 family.</text>
</comment>
<keyword evidence="7" id="KW-0503">Monooxygenase</keyword>
<dbReference type="OrthoDB" id="1844152at2759"/>
<keyword evidence="6 7" id="KW-0349">Heme</keyword>
<dbReference type="OMA" id="IVGMDEW"/>
<proteinExistence type="inferred from homology"/>
<dbReference type="GO" id="GO:0016705">
    <property type="term" value="F:oxidoreductase activity, acting on paired donors, with incorporation or reduction of molecular oxygen"/>
    <property type="evidence" value="ECO:0007669"/>
    <property type="project" value="InterPro"/>
</dbReference>
<evidence type="ECO:0000313" key="9">
    <source>
        <dbReference type="Proteomes" id="UP000218811"/>
    </source>
</evidence>
<dbReference type="Pfam" id="PF00067">
    <property type="entry name" value="p450"/>
    <property type="match status" value="1"/>
</dbReference>
<dbReference type="InterPro" id="IPR017972">
    <property type="entry name" value="Cyt_P450_CS"/>
</dbReference>
<gene>
    <name evidence="8" type="ORF">WOLCODRAFT_137596</name>
</gene>
<keyword evidence="9" id="KW-1185">Reference proteome</keyword>
<evidence type="ECO:0000256" key="6">
    <source>
        <dbReference type="PIRSR" id="PIRSR602403-1"/>
    </source>
</evidence>
<accession>A0A2H3JI54</accession>
<evidence type="ECO:0000256" key="5">
    <source>
        <dbReference type="ARBA" id="ARBA00023004"/>
    </source>
</evidence>
<name>A0A2H3JI54_WOLCO</name>
<dbReference type="CDD" id="cd11041">
    <property type="entry name" value="CYP503A1-like"/>
    <property type="match status" value="1"/>
</dbReference>
<dbReference type="Proteomes" id="UP000218811">
    <property type="component" value="Unassembled WGS sequence"/>
</dbReference>
<comment type="cofactor">
    <cofactor evidence="1 6">
        <name>heme</name>
        <dbReference type="ChEBI" id="CHEBI:30413"/>
    </cofactor>
</comment>
<reference evidence="8 9" key="1">
    <citation type="journal article" date="2012" name="Science">
        <title>The Paleozoic origin of enzymatic lignin decomposition reconstructed from 31 fungal genomes.</title>
        <authorList>
            <person name="Floudas D."/>
            <person name="Binder M."/>
            <person name="Riley R."/>
            <person name="Barry K."/>
            <person name="Blanchette R.A."/>
            <person name="Henrissat B."/>
            <person name="Martinez A.T."/>
            <person name="Otillar R."/>
            <person name="Spatafora J.W."/>
            <person name="Yadav J.S."/>
            <person name="Aerts A."/>
            <person name="Benoit I."/>
            <person name="Boyd A."/>
            <person name="Carlson A."/>
            <person name="Copeland A."/>
            <person name="Coutinho P.M."/>
            <person name="de Vries R.P."/>
            <person name="Ferreira P."/>
            <person name="Findley K."/>
            <person name="Foster B."/>
            <person name="Gaskell J."/>
            <person name="Glotzer D."/>
            <person name="Gorecki P."/>
            <person name="Heitman J."/>
            <person name="Hesse C."/>
            <person name="Hori C."/>
            <person name="Igarashi K."/>
            <person name="Jurgens J.A."/>
            <person name="Kallen N."/>
            <person name="Kersten P."/>
            <person name="Kohler A."/>
            <person name="Kuees U."/>
            <person name="Kumar T.K.A."/>
            <person name="Kuo A."/>
            <person name="LaButti K."/>
            <person name="Larrondo L.F."/>
            <person name="Lindquist E."/>
            <person name="Ling A."/>
            <person name="Lombard V."/>
            <person name="Lucas S."/>
            <person name="Lundell T."/>
            <person name="Martin R."/>
            <person name="McLaughlin D.J."/>
            <person name="Morgenstern I."/>
            <person name="Morin E."/>
            <person name="Murat C."/>
            <person name="Nagy L.G."/>
            <person name="Nolan M."/>
            <person name="Ohm R.A."/>
            <person name="Patyshakuliyeva A."/>
            <person name="Rokas A."/>
            <person name="Ruiz-Duenas F.J."/>
            <person name="Sabat G."/>
            <person name="Salamov A."/>
            <person name="Samejima M."/>
            <person name="Schmutz J."/>
            <person name="Slot J.C."/>
            <person name="St John F."/>
            <person name="Stenlid J."/>
            <person name="Sun H."/>
            <person name="Sun S."/>
            <person name="Syed K."/>
            <person name="Tsang A."/>
            <person name="Wiebenga A."/>
            <person name="Young D."/>
            <person name="Pisabarro A."/>
            <person name="Eastwood D.C."/>
            <person name="Martin F."/>
            <person name="Cullen D."/>
            <person name="Grigoriev I.V."/>
            <person name="Hibbett D.S."/>
        </authorList>
    </citation>
    <scope>NUCLEOTIDE SEQUENCE [LARGE SCALE GENOMIC DNA]</scope>
    <source>
        <strain evidence="8 9">MD-104</strain>
    </source>
</reference>
<evidence type="ECO:0000256" key="1">
    <source>
        <dbReference type="ARBA" id="ARBA00001971"/>
    </source>
</evidence>
<sequence>MALELSQQQVLTAIVLAIVSLVTWRLREGRSKPNLPPLVPYKWPILGSTFDFLKDPTDFTVSAYKKYGPVFRVNLRGHTQAVVGKDQVRDIFLSTAFSYEEAVKEEFDLADMLGTSKTKLEPHKLFAIVMTPYLGRFVPVAMNVLVKALQDNLGTDKKAPVVVDNVFETILDVMSRANAVCFFGEELGTNSELIPLFKQFAGQVGHWLSRKSPVLALFPTIAKTYLWVKFHISSPTAAYRNKVLKHALPIVNERRRQMREYGDSYNAPVDSLQAYINSVPLDQPIDEFELGTFILTLIFFSMHTTSKRTTYSLYNLAKYPQFIPDLLAEQEATLGQDWSAETVTHEQLKGLEKLDSFVRETLRTSNRSIALPHKIVGMDEWHLPGGYVLPKGTVVNINTEDIYYSPELQGPDPRTFNAWRFVGTDKSASRIGPDMVAFGLGRHTCPGRFFAVNEIKLALSLILRQYRISFPAGAQPSDSAPLVFTPIGAA</sequence>
<dbReference type="InterPro" id="IPR001128">
    <property type="entry name" value="Cyt_P450"/>
</dbReference>